<accession>A0A9K3GP55</accession>
<name>A0A9K3GP55_9EUKA</name>
<dbReference type="PANTHER" id="PTHR37049:SF4">
    <property type="entry name" value="RHODANESE DOMAIN-CONTAINING PROTEIN"/>
    <property type="match status" value="1"/>
</dbReference>
<dbReference type="AlphaFoldDB" id="A0A9K3GP55"/>
<gene>
    <name evidence="1" type="ORF">KIPB_012689</name>
</gene>
<dbReference type="OrthoDB" id="27214at2759"/>
<protein>
    <submittedName>
        <fullName evidence="1">Uncharacterized protein</fullName>
    </submittedName>
</protein>
<feature type="non-terminal residue" evidence="1">
    <location>
        <position position="1"/>
    </location>
</feature>
<dbReference type="EMBL" id="BDIP01005705">
    <property type="protein sequence ID" value="GIQ90043.1"/>
    <property type="molecule type" value="Genomic_DNA"/>
</dbReference>
<dbReference type="PANTHER" id="PTHR37049">
    <property type="entry name" value="PEPTIDASE S41 FAMILY PROTEIN"/>
    <property type="match status" value="1"/>
</dbReference>
<keyword evidence="2" id="KW-1185">Reference proteome</keyword>
<dbReference type="InterPro" id="IPR052766">
    <property type="entry name" value="S41A_metabolite_peptidase"/>
</dbReference>
<proteinExistence type="predicted"/>
<sequence length="242" mass="27376">MESTIASIMDYTEIQVFVDILHDPPAPYEHLAVDLPAAVTAVGETPFLSDYDFHVALTDVFNGLKDPHSVFAIPSCYRQFEFSLPIAFRSEYNEAAGQQYIYAAELPHAYGFVAEQYRSQHPETDLDALLGKRILYIDGVDPVTAIAQFAEDTVYYSKNPHARFNRALNNDYWHRGIKYYSHPTATQIVIETEDTHAFIIEWNAWSKVPIRSNSDLSVLCGNPAEIAESQEPMHMSHPNAVF</sequence>
<organism evidence="1 2">
    <name type="scientific">Kipferlia bialata</name>
    <dbReference type="NCBI Taxonomy" id="797122"/>
    <lineage>
        <taxon>Eukaryota</taxon>
        <taxon>Metamonada</taxon>
        <taxon>Carpediemonas-like organisms</taxon>
        <taxon>Kipferlia</taxon>
    </lineage>
</organism>
<evidence type="ECO:0000313" key="1">
    <source>
        <dbReference type="EMBL" id="GIQ90043.1"/>
    </source>
</evidence>
<comment type="caution">
    <text evidence="1">The sequence shown here is derived from an EMBL/GenBank/DDBJ whole genome shotgun (WGS) entry which is preliminary data.</text>
</comment>
<evidence type="ECO:0000313" key="2">
    <source>
        <dbReference type="Proteomes" id="UP000265618"/>
    </source>
</evidence>
<reference evidence="1 2" key="1">
    <citation type="journal article" date="2018" name="PLoS ONE">
        <title>The draft genome of Kipferlia bialata reveals reductive genome evolution in fornicate parasites.</title>
        <authorList>
            <person name="Tanifuji G."/>
            <person name="Takabayashi S."/>
            <person name="Kume K."/>
            <person name="Takagi M."/>
            <person name="Nakayama T."/>
            <person name="Kamikawa R."/>
            <person name="Inagaki Y."/>
            <person name="Hashimoto T."/>
        </authorList>
    </citation>
    <scope>NUCLEOTIDE SEQUENCE [LARGE SCALE GENOMIC DNA]</scope>
    <source>
        <strain evidence="1">NY0173</strain>
    </source>
</reference>
<dbReference type="Proteomes" id="UP000265618">
    <property type="component" value="Unassembled WGS sequence"/>
</dbReference>